<evidence type="ECO:0000313" key="7">
    <source>
        <dbReference type="EMBL" id="KAF7336116.1"/>
    </source>
</evidence>
<comment type="caution">
    <text evidence="7">The sequence shown here is derived from an EMBL/GenBank/DDBJ whole genome shotgun (WGS) entry which is preliminary data.</text>
</comment>
<evidence type="ECO:0000256" key="1">
    <source>
        <dbReference type="ARBA" id="ARBA00005706"/>
    </source>
</evidence>
<protein>
    <submittedName>
        <fullName evidence="7">Putative halogenase</fullName>
    </submittedName>
</protein>
<evidence type="ECO:0000256" key="5">
    <source>
        <dbReference type="ARBA" id="ARBA00049364"/>
    </source>
</evidence>
<proteinExistence type="inferred from homology"/>
<dbReference type="GO" id="GO:0044550">
    <property type="term" value="P:secondary metabolite biosynthetic process"/>
    <property type="evidence" value="ECO:0007669"/>
    <property type="project" value="UniProtKB-ARBA"/>
</dbReference>
<dbReference type="InterPro" id="IPR002938">
    <property type="entry name" value="FAD-bd"/>
</dbReference>
<organism evidence="7 8">
    <name type="scientific">Mycena venus</name>
    <dbReference type="NCBI Taxonomy" id="2733690"/>
    <lineage>
        <taxon>Eukaryota</taxon>
        <taxon>Fungi</taxon>
        <taxon>Dikarya</taxon>
        <taxon>Basidiomycota</taxon>
        <taxon>Agaricomycotina</taxon>
        <taxon>Agaricomycetes</taxon>
        <taxon>Agaricomycetidae</taxon>
        <taxon>Agaricales</taxon>
        <taxon>Marasmiineae</taxon>
        <taxon>Mycenaceae</taxon>
        <taxon>Mycena</taxon>
    </lineage>
</organism>
<accession>A0A8H7CH37</accession>
<keyword evidence="3" id="KW-0274">FAD</keyword>
<dbReference type="InterPro" id="IPR050816">
    <property type="entry name" value="Flavin-dep_Halogenase_NPB"/>
</dbReference>
<dbReference type="PANTHER" id="PTHR43747:SF5">
    <property type="entry name" value="FAD-BINDING DOMAIN-CONTAINING PROTEIN"/>
    <property type="match status" value="1"/>
</dbReference>
<dbReference type="InterPro" id="IPR036188">
    <property type="entry name" value="FAD/NAD-bd_sf"/>
</dbReference>
<evidence type="ECO:0000256" key="4">
    <source>
        <dbReference type="ARBA" id="ARBA00023002"/>
    </source>
</evidence>
<sequence length="523" mass="56886">MLTDIPSSIEILVIGGGPAGTYAASALAREGFSVVLLEKDHFPRYHIGESMLPSCRAFLRFIGAEEKVADHGFTVKVGAAVKLNQHKREGYTDFISPDPNKAAWNVVRSEFDEILLRHAAESGARVYEGVQVASIEFSSGADDKRPVSAEWTSDRGGCGKIRFNWLVDASGRAGIMSTKYLKNRKFNSALKNIAFWGYWTGAGIYGAGTKRQNAPWFEALTDETGWAWFIPLHNGTVSVGIVLNEEASRTKKANLQGPNQNKAHYLAQLELAPGVIHFLKNAILASEIKSAGDYSYHATQHAGPNFRIAGDAGAFIDPFFSSGVHLAFAGGLSAAASIAASIRKHCTEEEASLFHTVKIGESYTRFLLVVLSTYRQINAQAAPVLSDIDEDNFDRAFEFLKPVIQGRADTDKTLTEETLQRTMDFCEHAMAPTSPEMHAAVAARLDASLLAPESPIIGTGEVAALVGNDEEAKQVLWRVNARKAVGEMLDWEAGFENEISSGFSVVLERTKLGLRRTEVGSDA</sequence>
<dbReference type="PANTHER" id="PTHR43747">
    <property type="entry name" value="FAD-BINDING PROTEIN"/>
    <property type="match status" value="1"/>
</dbReference>
<name>A0A8H7CH37_9AGAR</name>
<keyword evidence="2" id="KW-0285">Flavoprotein</keyword>
<dbReference type="GO" id="GO:0071949">
    <property type="term" value="F:FAD binding"/>
    <property type="evidence" value="ECO:0007669"/>
    <property type="project" value="InterPro"/>
</dbReference>
<dbReference type="Proteomes" id="UP000620124">
    <property type="component" value="Unassembled WGS sequence"/>
</dbReference>
<dbReference type="Gene3D" id="3.50.50.60">
    <property type="entry name" value="FAD/NAD(P)-binding domain"/>
    <property type="match status" value="1"/>
</dbReference>
<keyword evidence="4" id="KW-0560">Oxidoreductase</keyword>
<gene>
    <name evidence="7" type="ORF">MVEN_02158700</name>
</gene>
<evidence type="ECO:0000256" key="2">
    <source>
        <dbReference type="ARBA" id="ARBA00022630"/>
    </source>
</evidence>
<evidence type="ECO:0000259" key="6">
    <source>
        <dbReference type="Pfam" id="PF01494"/>
    </source>
</evidence>
<dbReference type="GO" id="GO:0140907">
    <property type="term" value="F:flavin-dependent halogenase activity"/>
    <property type="evidence" value="ECO:0007669"/>
    <property type="project" value="UniProtKB-ARBA"/>
</dbReference>
<evidence type="ECO:0000256" key="3">
    <source>
        <dbReference type="ARBA" id="ARBA00022827"/>
    </source>
</evidence>
<reference evidence="7" key="1">
    <citation type="submission" date="2020-05" db="EMBL/GenBank/DDBJ databases">
        <title>Mycena genomes resolve the evolution of fungal bioluminescence.</title>
        <authorList>
            <person name="Tsai I.J."/>
        </authorList>
    </citation>
    <scope>NUCLEOTIDE SEQUENCE</scope>
    <source>
        <strain evidence="7">CCC161011</strain>
    </source>
</reference>
<comment type="catalytic activity">
    <reaction evidence="5">
        <text>melleolide F + FADH2 + chloride + O2 = 6'-chloromelleolide F + FAD + 2 H2O + H(+)</text>
        <dbReference type="Rhea" id="RHEA:67160"/>
        <dbReference type="ChEBI" id="CHEBI:15377"/>
        <dbReference type="ChEBI" id="CHEBI:15378"/>
        <dbReference type="ChEBI" id="CHEBI:15379"/>
        <dbReference type="ChEBI" id="CHEBI:17996"/>
        <dbReference type="ChEBI" id="CHEBI:57692"/>
        <dbReference type="ChEBI" id="CHEBI:58307"/>
        <dbReference type="ChEBI" id="CHEBI:167712"/>
        <dbReference type="ChEBI" id="CHEBI:167713"/>
    </reaction>
    <physiologicalReaction direction="left-to-right" evidence="5">
        <dbReference type="Rhea" id="RHEA:67161"/>
    </physiologicalReaction>
</comment>
<dbReference type="OrthoDB" id="3340390at2759"/>
<dbReference type="SUPFAM" id="SSF51905">
    <property type="entry name" value="FAD/NAD(P)-binding domain"/>
    <property type="match status" value="1"/>
</dbReference>
<feature type="domain" description="FAD-binding" evidence="6">
    <location>
        <begin position="10"/>
        <end position="177"/>
    </location>
</feature>
<dbReference type="EMBL" id="JACAZI010000023">
    <property type="protein sequence ID" value="KAF7336116.1"/>
    <property type="molecule type" value="Genomic_DNA"/>
</dbReference>
<evidence type="ECO:0000313" key="8">
    <source>
        <dbReference type="Proteomes" id="UP000620124"/>
    </source>
</evidence>
<comment type="similarity">
    <text evidence="1">Belongs to the flavin-dependent halogenase family.</text>
</comment>
<dbReference type="AlphaFoldDB" id="A0A8H7CH37"/>
<dbReference type="Pfam" id="PF01494">
    <property type="entry name" value="FAD_binding_3"/>
    <property type="match status" value="1"/>
</dbReference>
<keyword evidence="8" id="KW-1185">Reference proteome</keyword>